<evidence type="ECO:0000259" key="8">
    <source>
        <dbReference type="Pfam" id="PF08240"/>
    </source>
</evidence>
<dbReference type="eggNOG" id="COG1063">
    <property type="taxonomic scope" value="Bacteria"/>
</dbReference>
<evidence type="ECO:0000256" key="5">
    <source>
        <dbReference type="ARBA" id="ARBA00023002"/>
    </source>
</evidence>
<protein>
    <recommendedName>
        <fullName evidence="6">Ribulose-5-phosphate reductase</fullName>
        <shortName evidence="6">Ribulose-5-P reductase</shortName>
        <ecNumber evidence="6">1.1.1.405</ecNumber>
    </recommendedName>
    <alternativeName>
        <fullName evidence="6">Ribitol-5-phosphate dehydrogenase</fullName>
    </alternativeName>
</protein>
<proteinExistence type="inferred from homology"/>
<dbReference type="SUPFAM" id="SSF50129">
    <property type="entry name" value="GroES-like"/>
    <property type="match status" value="1"/>
</dbReference>
<dbReference type="EMBL" id="AE015929">
    <property type="protein sequence ID" value="AAO03917.1"/>
    <property type="molecule type" value="Genomic_DNA"/>
</dbReference>
<dbReference type="InterPro" id="IPR036291">
    <property type="entry name" value="NAD(P)-bd_dom_sf"/>
</dbReference>
<evidence type="ECO:0000256" key="1">
    <source>
        <dbReference type="ARBA" id="ARBA00001947"/>
    </source>
</evidence>
<dbReference type="InterPro" id="IPR013149">
    <property type="entry name" value="ADH-like_C"/>
</dbReference>
<accession>A0A0H2VF03</accession>
<dbReference type="EC" id="1.1.1.405" evidence="6"/>
<comment type="cofactor">
    <cofactor evidence="1 6">
        <name>Zn(2+)</name>
        <dbReference type="ChEBI" id="CHEBI:29105"/>
    </cofactor>
</comment>
<gene>
    <name evidence="6" type="primary">tarJ</name>
    <name evidence="9" type="ordered locus">SE_0320</name>
</gene>
<evidence type="ECO:0000313" key="9">
    <source>
        <dbReference type="EMBL" id="AAO03917.1"/>
    </source>
</evidence>
<feature type="domain" description="Alcohol dehydrogenase-like C-terminal" evidence="7">
    <location>
        <begin position="221"/>
        <end position="296"/>
    </location>
</feature>
<organism evidence="9 10">
    <name type="scientific">Staphylococcus epidermidis (strain ATCC 12228 / FDA PCI 1200)</name>
    <dbReference type="NCBI Taxonomy" id="176280"/>
    <lineage>
        <taxon>Bacteria</taxon>
        <taxon>Bacillati</taxon>
        <taxon>Bacillota</taxon>
        <taxon>Bacilli</taxon>
        <taxon>Bacillales</taxon>
        <taxon>Staphylococcaceae</taxon>
        <taxon>Staphylococcus</taxon>
    </lineage>
</organism>
<evidence type="ECO:0000256" key="3">
    <source>
        <dbReference type="ARBA" id="ARBA00022723"/>
    </source>
</evidence>
<evidence type="ECO:0000259" key="7">
    <source>
        <dbReference type="Pfam" id="PF00107"/>
    </source>
</evidence>
<dbReference type="UniPathway" id="UPA00790"/>
<evidence type="ECO:0000256" key="2">
    <source>
        <dbReference type="ARBA" id="ARBA00008072"/>
    </source>
</evidence>
<keyword evidence="3 6" id="KW-0479">Metal-binding</keyword>
<dbReference type="SUPFAM" id="SSF51735">
    <property type="entry name" value="NAD(P)-binding Rossmann-fold domains"/>
    <property type="match status" value="1"/>
</dbReference>
<comment type="function">
    <text evidence="6">Catalyzes the NADPH dependent reduction of D-ribulose 5-phosphate to D-ribitol 5-phosphate.</text>
</comment>
<comment type="pathway">
    <text evidence="6">Cell wall biogenesis; poly(ribitol phosphate) teichoic acid biosynthesis.</text>
</comment>
<feature type="binding site" evidence="6">
    <location>
        <position position="146"/>
    </location>
    <ligand>
        <name>Zn(2+)</name>
        <dbReference type="ChEBI" id="CHEBI:29105"/>
        <note>catalytic</note>
    </ligand>
</feature>
<dbReference type="HAMAP" id="MF_02069">
    <property type="entry name" value="TarJ"/>
    <property type="match status" value="1"/>
</dbReference>
<dbReference type="GeneID" id="50019515"/>
<dbReference type="Pfam" id="PF08240">
    <property type="entry name" value="ADH_N"/>
    <property type="match status" value="1"/>
</dbReference>
<feature type="domain" description="Alcohol dehydrogenase-like N-terminal" evidence="8">
    <location>
        <begin position="28"/>
        <end position="134"/>
    </location>
</feature>
<dbReference type="OrthoDB" id="1700359at2"/>
<keyword evidence="4 6" id="KW-0862">Zinc</keyword>
<feature type="binding site" evidence="6">
    <location>
        <position position="66"/>
    </location>
    <ligand>
        <name>Zn(2+)</name>
        <dbReference type="ChEBI" id="CHEBI:29105"/>
        <note>catalytic</note>
    </ligand>
</feature>
<comment type="catalytic activity">
    <reaction evidence="6">
        <text>D-ribitol 5-phosphate + NADP(+) = D-ribulose 5-phosphate + NADPH + H(+)</text>
        <dbReference type="Rhea" id="RHEA:19921"/>
        <dbReference type="ChEBI" id="CHEBI:15378"/>
        <dbReference type="ChEBI" id="CHEBI:57695"/>
        <dbReference type="ChEBI" id="CHEBI:57783"/>
        <dbReference type="ChEBI" id="CHEBI:58121"/>
        <dbReference type="ChEBI" id="CHEBI:58349"/>
        <dbReference type="EC" id="1.1.1.405"/>
    </reaction>
</comment>
<feature type="binding site" evidence="6">
    <location>
        <position position="67"/>
    </location>
    <ligand>
        <name>Zn(2+)</name>
        <dbReference type="ChEBI" id="CHEBI:29105"/>
        <note>catalytic</note>
    </ligand>
</feature>
<dbReference type="GO" id="GO:1902012">
    <property type="term" value="P:poly(ribitol phosphate) teichoic acid biosynthetic process"/>
    <property type="evidence" value="ECO:0007669"/>
    <property type="project" value="UniProtKB-UniRule"/>
</dbReference>
<dbReference type="InterPro" id="IPR011032">
    <property type="entry name" value="GroES-like_sf"/>
</dbReference>
<dbReference type="InterPro" id="IPR034710">
    <property type="entry name" value="TarJ"/>
</dbReference>
<keyword evidence="6" id="KW-0777">Teichoic acid biosynthesis</keyword>
<dbReference type="Gene3D" id="3.90.180.10">
    <property type="entry name" value="Medium-chain alcohol dehydrogenases, catalytic domain"/>
    <property type="match status" value="1"/>
</dbReference>
<dbReference type="AlphaFoldDB" id="A0A0H2VF03"/>
<dbReference type="HOGENOM" id="CLU_823603_0_0_9"/>
<dbReference type="Pfam" id="PF00107">
    <property type="entry name" value="ADH_zinc_N"/>
    <property type="match status" value="1"/>
</dbReference>
<evidence type="ECO:0000256" key="6">
    <source>
        <dbReference type="HAMAP-Rule" id="MF_02069"/>
    </source>
</evidence>
<reference evidence="9 10" key="1">
    <citation type="journal article" date="2003" name="Mol. Microbiol.">
        <title>Genome-based analysis of virulence genes in a non-biofilm-forming Staphylococcus epidermidis strain (ATCC 12228).</title>
        <authorList>
            <person name="Zhang Y.Q."/>
            <person name="Ren S.X."/>
            <person name="Li H.L."/>
            <person name="Wang Y.X."/>
            <person name="Fu G."/>
            <person name="Yang J."/>
            <person name="Qin Z.Q."/>
            <person name="Miao Y.G."/>
            <person name="Wang W.Y."/>
            <person name="Chen R.S."/>
            <person name="Shen Y."/>
            <person name="Chen Z."/>
            <person name="Yuan Z.H."/>
            <person name="Zhao G.P."/>
            <person name="Qu D."/>
            <person name="Danchin A."/>
            <person name="Wen Y.M."/>
        </authorList>
    </citation>
    <scope>NUCLEOTIDE SEQUENCE [LARGE SCALE GENOMIC DNA]</scope>
    <source>
        <strain evidence="10">ATCC 12228 / FDA PCI 1200</strain>
    </source>
</reference>
<dbReference type="GO" id="GO:0071555">
    <property type="term" value="P:cell wall organization"/>
    <property type="evidence" value="ECO:0007669"/>
    <property type="project" value="UniProtKB-KW"/>
</dbReference>
<dbReference type="PANTHER" id="PTHR43350">
    <property type="entry name" value="NAD-DEPENDENT ALCOHOL DEHYDROGENASE"/>
    <property type="match status" value="1"/>
</dbReference>
<dbReference type="GO" id="GO:0050256">
    <property type="term" value="F:ribitol-5-phosphate 2-dehydrogenase [NAD(P)+] activity"/>
    <property type="evidence" value="ECO:0007669"/>
    <property type="project" value="UniProtKB-UniRule"/>
</dbReference>
<dbReference type="PANTHER" id="PTHR43350:SF19">
    <property type="entry name" value="D-GULOSIDE 3-DEHYDROGENASE"/>
    <property type="match status" value="1"/>
</dbReference>
<dbReference type="KEGG" id="sep:SE_0320"/>
<dbReference type="PATRIC" id="fig|176280.10.peg.295"/>
<dbReference type="Proteomes" id="UP000001411">
    <property type="component" value="Chromosome"/>
</dbReference>
<keyword evidence="6" id="KW-0961">Cell wall biogenesis/degradation</keyword>
<feature type="binding site" evidence="6">
    <location>
        <position position="40"/>
    </location>
    <ligand>
        <name>Zn(2+)</name>
        <dbReference type="ChEBI" id="CHEBI:29105"/>
        <note>catalytic</note>
    </ligand>
</feature>
<dbReference type="InterPro" id="IPR013154">
    <property type="entry name" value="ADH-like_N"/>
</dbReference>
<evidence type="ECO:0000256" key="4">
    <source>
        <dbReference type="ARBA" id="ARBA00022833"/>
    </source>
</evidence>
<sequence length="343" mass="38789">MINQVYQLVSPRQFEATFKTIDLHNHNSKVIVRPLYLSICAADLRYYCGNRDSKILSKKLPMSLIHESVGEIVYDSEHRLKNGTKVVMIPNTPSKSHNIIAENYLTSSHFKSSGYDGFMQDYIVMKPDRVVTLPQEIDLSVASYTELVTVSVHAIDRFQSKAIPQFESLGIWGDGNLGYITAVLLKKLYPTTKIIVFGKTLYKLSRFSFVDEIIQIDNIPQHIKIDHAFECVGGKGSQQAIEQIINIINPEGSIALLGVSELPIQVNTRMVLEKGLTIIGSSRSGLKDFEKTIELYRKYPEVLNQLALLKGKEFEINTIEDLITAFEYDISNAWGKTVLKWNI</sequence>
<dbReference type="GO" id="GO:0008270">
    <property type="term" value="F:zinc ion binding"/>
    <property type="evidence" value="ECO:0007669"/>
    <property type="project" value="UniProtKB-UniRule"/>
</dbReference>
<dbReference type="RefSeq" id="WP_001832309.1">
    <property type="nucleotide sequence ID" value="NC_004461.1"/>
</dbReference>
<evidence type="ECO:0000313" key="10">
    <source>
        <dbReference type="Proteomes" id="UP000001411"/>
    </source>
</evidence>
<comment type="similarity">
    <text evidence="2 6">Belongs to the zinc-containing alcohol dehydrogenase family.</text>
</comment>
<keyword evidence="6" id="KW-0521">NADP</keyword>
<keyword evidence="5 6" id="KW-0560">Oxidoreductase</keyword>
<name>A0A0H2VF03_STAES</name>
<dbReference type="Gene3D" id="3.40.50.720">
    <property type="entry name" value="NAD(P)-binding Rossmann-like Domain"/>
    <property type="match status" value="1"/>
</dbReference>